<accession>A0A8H5MAT3</accession>
<name>A0A8H5MAT3_9AGAR</name>
<feature type="region of interest" description="Disordered" evidence="1">
    <location>
        <begin position="76"/>
        <end position="96"/>
    </location>
</feature>
<sequence>MVISSIMINRITLNLKRASERKAVVTWSIKTFEPIHIGNNSDHLVAGDIPLEPIFRRGTGNPETAFAGKEGHYARLPSQLSQPVSNRPELLDNQSP</sequence>
<evidence type="ECO:0000313" key="2">
    <source>
        <dbReference type="EMBL" id="KAF5386811.1"/>
    </source>
</evidence>
<organism evidence="2 3">
    <name type="scientific">Tricholomella constricta</name>
    <dbReference type="NCBI Taxonomy" id="117010"/>
    <lineage>
        <taxon>Eukaryota</taxon>
        <taxon>Fungi</taxon>
        <taxon>Dikarya</taxon>
        <taxon>Basidiomycota</taxon>
        <taxon>Agaricomycotina</taxon>
        <taxon>Agaricomycetes</taxon>
        <taxon>Agaricomycetidae</taxon>
        <taxon>Agaricales</taxon>
        <taxon>Tricholomatineae</taxon>
        <taxon>Lyophyllaceae</taxon>
        <taxon>Tricholomella</taxon>
    </lineage>
</organism>
<evidence type="ECO:0000313" key="3">
    <source>
        <dbReference type="Proteomes" id="UP000565441"/>
    </source>
</evidence>
<comment type="caution">
    <text evidence="2">The sequence shown here is derived from an EMBL/GenBank/DDBJ whole genome shotgun (WGS) entry which is preliminary data.</text>
</comment>
<protein>
    <submittedName>
        <fullName evidence="2">Uncharacterized protein</fullName>
    </submittedName>
</protein>
<dbReference type="Proteomes" id="UP000565441">
    <property type="component" value="Unassembled WGS sequence"/>
</dbReference>
<evidence type="ECO:0000256" key="1">
    <source>
        <dbReference type="SAM" id="MobiDB-lite"/>
    </source>
</evidence>
<proteinExistence type="predicted"/>
<dbReference type="AlphaFoldDB" id="A0A8H5MAT3"/>
<keyword evidence="3" id="KW-1185">Reference proteome</keyword>
<dbReference type="EMBL" id="JAACJP010000002">
    <property type="protein sequence ID" value="KAF5386811.1"/>
    <property type="molecule type" value="Genomic_DNA"/>
</dbReference>
<gene>
    <name evidence="2" type="ORF">D9615_002136</name>
</gene>
<reference evidence="2 3" key="1">
    <citation type="journal article" date="2020" name="ISME J.">
        <title>Uncovering the hidden diversity of litter-decomposition mechanisms in mushroom-forming fungi.</title>
        <authorList>
            <person name="Floudas D."/>
            <person name="Bentzer J."/>
            <person name="Ahren D."/>
            <person name="Johansson T."/>
            <person name="Persson P."/>
            <person name="Tunlid A."/>
        </authorList>
    </citation>
    <scope>NUCLEOTIDE SEQUENCE [LARGE SCALE GENOMIC DNA]</scope>
    <source>
        <strain evidence="2 3">CBS 661.87</strain>
    </source>
</reference>